<dbReference type="EMBL" id="DS268521">
    <property type="protein sequence ID" value="EFO85181.1"/>
    <property type="molecule type" value="Genomic_DNA"/>
</dbReference>
<sequence length="363" mass="40285">MTKTNESNIPVDENAPPQVDSDVEEEKKTPESSDTAANSPAVNHSKNGKGKVPPSTVHQKQRPRKSINSEDNLSEGSNEAGKLQKHVPAVVTSNPEDVIILDAIVGPKDKQDDKESKDIKSIKTTVEAIMKVLSSPPDCSQSCKLLSRDMRQMSKLLNDLIVSNNSVVNVLHDLANRKDTNEAREQQLLDNSKRNTDTIEEVRKMISTYGTSIGRVEGMLTREYLPAVLQPVPPVQGKQDNPSKGPSLNVSYRESLERYPKTDNFQKGCMLCDQQINLCMKCLEIIPAADGGHHRDCPNENTECRNCRDIVNDPAASNHHTTFCGLKMQAKEKVPAAQQPSRPHKRPAQKHNQAGPEKFPRFF</sequence>
<feature type="region of interest" description="Disordered" evidence="1">
    <location>
        <begin position="1"/>
        <end position="89"/>
    </location>
</feature>
<dbReference type="HOGENOM" id="CLU_763416_0_0_1"/>
<protein>
    <submittedName>
        <fullName evidence="2">Uncharacterized protein</fullName>
    </submittedName>
</protein>
<dbReference type="Proteomes" id="UP000008281">
    <property type="component" value="Unassembled WGS sequence"/>
</dbReference>
<dbReference type="InParanoid" id="E3N3R3"/>
<proteinExistence type="predicted"/>
<organism evidence="3">
    <name type="scientific">Caenorhabditis remanei</name>
    <name type="common">Caenorhabditis vulgaris</name>
    <dbReference type="NCBI Taxonomy" id="31234"/>
    <lineage>
        <taxon>Eukaryota</taxon>
        <taxon>Metazoa</taxon>
        <taxon>Ecdysozoa</taxon>
        <taxon>Nematoda</taxon>
        <taxon>Chromadorea</taxon>
        <taxon>Rhabditida</taxon>
        <taxon>Rhabditina</taxon>
        <taxon>Rhabditomorpha</taxon>
        <taxon>Rhabditoidea</taxon>
        <taxon>Rhabditidae</taxon>
        <taxon>Peloderinae</taxon>
        <taxon>Caenorhabditis</taxon>
    </lineage>
</organism>
<name>E3N3R3_CAERE</name>
<reference evidence="2" key="1">
    <citation type="submission" date="2007-07" db="EMBL/GenBank/DDBJ databases">
        <title>PCAP assembly of the Caenorhabditis remanei genome.</title>
        <authorList>
            <consortium name="The Caenorhabditis remanei Sequencing Consortium"/>
            <person name="Wilson R.K."/>
        </authorList>
    </citation>
    <scope>NUCLEOTIDE SEQUENCE [LARGE SCALE GENOMIC DNA]</scope>
    <source>
        <strain evidence="2">PB4641</strain>
    </source>
</reference>
<evidence type="ECO:0000313" key="2">
    <source>
        <dbReference type="EMBL" id="EFO85181.1"/>
    </source>
</evidence>
<accession>E3N3R3</accession>
<keyword evidence="3" id="KW-1185">Reference proteome</keyword>
<evidence type="ECO:0000256" key="1">
    <source>
        <dbReference type="SAM" id="MobiDB-lite"/>
    </source>
</evidence>
<feature type="compositionally biased region" description="Polar residues" evidence="1">
    <location>
        <begin position="32"/>
        <end position="45"/>
    </location>
</feature>
<evidence type="ECO:0000313" key="3">
    <source>
        <dbReference type="Proteomes" id="UP000008281"/>
    </source>
</evidence>
<feature type="region of interest" description="Disordered" evidence="1">
    <location>
        <begin position="331"/>
        <end position="363"/>
    </location>
</feature>
<gene>
    <name evidence="2" type="ORF">CRE_20909</name>
</gene>
<dbReference type="FunCoup" id="E3N3R3">
    <property type="interactions" value="2"/>
</dbReference>
<dbReference type="AlphaFoldDB" id="E3N3R3"/>